<dbReference type="Pfam" id="PF20266">
    <property type="entry name" value="Mab-21_C"/>
    <property type="match status" value="1"/>
</dbReference>
<dbReference type="SMART" id="SM01265">
    <property type="entry name" value="Mab-21"/>
    <property type="match status" value="1"/>
</dbReference>
<protein>
    <recommendedName>
        <fullName evidence="6">Mab-21-like HhH/H2TH-like domain-containing protein</fullName>
    </recommendedName>
</protein>
<gene>
    <name evidence="4" type="ORF">MGAL_10B048429</name>
</gene>
<comment type="similarity">
    <text evidence="1">Belongs to the mab-21 family.</text>
</comment>
<dbReference type="Proteomes" id="UP000596742">
    <property type="component" value="Unassembled WGS sequence"/>
</dbReference>
<dbReference type="Pfam" id="PF03281">
    <property type="entry name" value="Mab-21"/>
    <property type="match status" value="1"/>
</dbReference>
<keyword evidence="5" id="KW-1185">Reference proteome</keyword>
<dbReference type="InterPro" id="IPR046906">
    <property type="entry name" value="Mab-21_HhH/H2TH-like"/>
</dbReference>
<dbReference type="PANTHER" id="PTHR10656">
    <property type="entry name" value="CELL FATE DETERMINING PROTEIN MAB21-RELATED"/>
    <property type="match status" value="1"/>
</dbReference>
<evidence type="ECO:0000259" key="3">
    <source>
        <dbReference type="Pfam" id="PF20266"/>
    </source>
</evidence>
<evidence type="ECO:0000259" key="2">
    <source>
        <dbReference type="Pfam" id="PF03281"/>
    </source>
</evidence>
<evidence type="ECO:0008006" key="6">
    <source>
        <dbReference type="Google" id="ProtNLM"/>
    </source>
</evidence>
<reference evidence="4" key="1">
    <citation type="submission" date="2018-11" db="EMBL/GenBank/DDBJ databases">
        <authorList>
            <person name="Alioto T."/>
            <person name="Alioto T."/>
        </authorList>
    </citation>
    <scope>NUCLEOTIDE SEQUENCE</scope>
</reference>
<dbReference type="AlphaFoldDB" id="A0A8B6FTX1"/>
<organism evidence="4 5">
    <name type="scientific">Mytilus galloprovincialis</name>
    <name type="common">Mediterranean mussel</name>
    <dbReference type="NCBI Taxonomy" id="29158"/>
    <lineage>
        <taxon>Eukaryota</taxon>
        <taxon>Metazoa</taxon>
        <taxon>Spiralia</taxon>
        <taxon>Lophotrochozoa</taxon>
        <taxon>Mollusca</taxon>
        <taxon>Bivalvia</taxon>
        <taxon>Autobranchia</taxon>
        <taxon>Pteriomorphia</taxon>
        <taxon>Mytilida</taxon>
        <taxon>Mytiloidea</taxon>
        <taxon>Mytilidae</taxon>
        <taxon>Mytilinae</taxon>
        <taxon>Mytilus</taxon>
    </lineage>
</organism>
<proteinExistence type="inferred from homology"/>
<sequence>MSAARDELDGVTNLTVITSGSFGEGLELGGSGLDIMYVLKNLEVYEDIKTANNSNVKYVLMETDDVKPGFTQLLLVLEQMYSQFLCQHCEEHNGKHYFSSALYKQRLMRNIDSAVIHGPCISDKEGKFDNAMCLHCRTWISQASQWITRSSNSWPSYNVKQSIIKHGVLFVPIGVKGSPKEDVEWQISFSVGEKILLTTFTHTQLVCYVLLKILLKDVVATYTECEDLLCSYFLKTIMFWMSEEIPQSIWKPENLIPCFMRCFSRLIYSVEYSVCLHYFIPENNMFENKIEERAREILLEKLYTLHSYGWRYILFSDQLSNFHVSMWIDHIEPHTLHTIGIAKLLYSELLCLANDKLIFTNWNTNTLKKIIHQIVSSDHSSLKYLHIYYMSLGCSQCAQSVPLNSTRKSNKNEYNQYNVCLRTLLINIHHDAVSGWLLVASLFYNTQQYNKTIYIIMYCLAKCTHEKLHRFMDISNSHFRFLSLQLFEKPSMVQLWKILLIDEMKFSHISYLIPNELQMEVKKGVYSISSTVYAYFLKFLCHYHLNDVRQCQDCLYTLQLVLAENGLIGKKANIILGIAIQLLGYH</sequence>
<dbReference type="InterPro" id="IPR024810">
    <property type="entry name" value="MAB21L/cGLR"/>
</dbReference>
<feature type="domain" description="Mab-21-like nucleotidyltransferase" evidence="2">
    <location>
        <begin position="33"/>
        <end position="198"/>
    </location>
</feature>
<dbReference type="EMBL" id="UYJE01007322">
    <property type="protein sequence ID" value="VDI53643.1"/>
    <property type="molecule type" value="Genomic_DNA"/>
</dbReference>
<comment type="caution">
    <text evidence="4">The sequence shown here is derived from an EMBL/GenBank/DDBJ whole genome shotgun (WGS) entry which is preliminary data.</text>
</comment>
<dbReference type="OrthoDB" id="6127746at2759"/>
<dbReference type="InterPro" id="IPR046903">
    <property type="entry name" value="Mab-21-like_nuc_Trfase"/>
</dbReference>
<feature type="domain" description="Mab-21-like HhH/H2TH-like" evidence="3">
    <location>
        <begin position="207"/>
        <end position="300"/>
    </location>
</feature>
<evidence type="ECO:0000313" key="4">
    <source>
        <dbReference type="EMBL" id="VDI53643.1"/>
    </source>
</evidence>
<evidence type="ECO:0000256" key="1">
    <source>
        <dbReference type="ARBA" id="ARBA00008307"/>
    </source>
</evidence>
<accession>A0A8B6FTX1</accession>
<dbReference type="Gene3D" id="1.10.1410.40">
    <property type="match status" value="1"/>
</dbReference>
<evidence type="ECO:0000313" key="5">
    <source>
        <dbReference type="Proteomes" id="UP000596742"/>
    </source>
</evidence>
<dbReference type="PANTHER" id="PTHR10656:SF69">
    <property type="entry name" value="MAB-21-LIKE HHH_H2TH-LIKE DOMAIN-CONTAINING PROTEIN"/>
    <property type="match status" value="1"/>
</dbReference>
<name>A0A8B6FTX1_MYTGA</name>